<dbReference type="InterPro" id="IPR050645">
    <property type="entry name" value="Histidine_acid_phosphatase"/>
</dbReference>
<evidence type="ECO:0000313" key="3">
    <source>
        <dbReference type="EMBL" id="KAK4496046.1"/>
    </source>
</evidence>
<evidence type="ECO:0000256" key="1">
    <source>
        <dbReference type="ARBA" id="ARBA00005375"/>
    </source>
</evidence>
<comment type="caution">
    <text evidence="3">The sequence shown here is derived from an EMBL/GenBank/DDBJ whole genome shotgun (WGS) entry which is preliminary data.</text>
</comment>
<evidence type="ECO:0008006" key="5">
    <source>
        <dbReference type="Google" id="ProtNLM"/>
    </source>
</evidence>
<feature type="chain" id="PRO_5047012425" description="Histidine acid phosphatase" evidence="2">
    <location>
        <begin position="19"/>
        <end position="472"/>
    </location>
</feature>
<sequence>MNSRTLGPIMALFSTAAALTATSNVLYKTFYPASINSTGWYTNISPGSFNDSIYQADTYSSATNAPYGTYDYCSMPHPRADVYKLPEPVANKSVRAELVYLQYIQRHQRRTSYNSLPGGENQPYDCDNVEAFLYASPNGGLPQPQPMQVFGKTYTDPSNPFAANYVKSTCQLPQITVGGVLDGFQHGKDLWSVYGEKLGFLPPAPNSKTWFRSSESVLTQQSAGGVLRGIWPYHTGPVPLHQQPEAIDTTNESFDCDRRMTVLQEIENTTEWQAHLEAAAPLFISLSWASQNESDFTFSFNSFADNFQARLCNGYNLPCNVKNLSQCATMAQAQEIFRGGDWEWTYWYRTNPQAKLYTQTVEGPFIAEIIQRLQAVQNGTSKIIYEHDFLHDNDIGPIAGALGITALRWPGMGSNIALELWKVQGSSIFARVLYSGQPMVTIYGTLDWIPLSQLIQILQPYAPKDIVQICNS</sequence>
<evidence type="ECO:0000256" key="2">
    <source>
        <dbReference type="SAM" id="SignalP"/>
    </source>
</evidence>
<dbReference type="Gene3D" id="3.40.50.1240">
    <property type="entry name" value="Phosphoglycerate mutase-like"/>
    <property type="match status" value="1"/>
</dbReference>
<comment type="similarity">
    <text evidence="1">Belongs to the histidine acid phosphatase family.</text>
</comment>
<organism evidence="3 4">
    <name type="scientific">Zasmidium cellare</name>
    <name type="common">Wine cellar mold</name>
    <name type="synonym">Racodium cellare</name>
    <dbReference type="NCBI Taxonomy" id="395010"/>
    <lineage>
        <taxon>Eukaryota</taxon>
        <taxon>Fungi</taxon>
        <taxon>Dikarya</taxon>
        <taxon>Ascomycota</taxon>
        <taxon>Pezizomycotina</taxon>
        <taxon>Dothideomycetes</taxon>
        <taxon>Dothideomycetidae</taxon>
        <taxon>Mycosphaerellales</taxon>
        <taxon>Mycosphaerellaceae</taxon>
        <taxon>Zasmidium</taxon>
    </lineage>
</organism>
<keyword evidence="2" id="KW-0732">Signal</keyword>
<evidence type="ECO:0000313" key="4">
    <source>
        <dbReference type="Proteomes" id="UP001305779"/>
    </source>
</evidence>
<gene>
    <name evidence="3" type="ORF">PRZ48_013315</name>
</gene>
<dbReference type="PANTHER" id="PTHR11567">
    <property type="entry name" value="ACID PHOSPHATASE-RELATED"/>
    <property type="match status" value="1"/>
</dbReference>
<accession>A0ABR0E492</accession>
<dbReference type="PANTHER" id="PTHR11567:SF195">
    <property type="entry name" value="ACID PHOSPHATASE, PUTATIVE (AFU_ORTHOLOGUE AFUA_3G14570)-RELATED"/>
    <property type="match status" value="1"/>
</dbReference>
<keyword evidence="4" id="KW-1185">Reference proteome</keyword>
<dbReference type="SUPFAM" id="SSF53254">
    <property type="entry name" value="Phosphoglycerate mutase-like"/>
    <property type="match status" value="1"/>
</dbReference>
<protein>
    <recommendedName>
        <fullName evidence="5">Histidine acid phosphatase</fullName>
    </recommendedName>
</protein>
<feature type="signal peptide" evidence="2">
    <location>
        <begin position="1"/>
        <end position="18"/>
    </location>
</feature>
<dbReference type="Pfam" id="PF00328">
    <property type="entry name" value="His_Phos_2"/>
    <property type="match status" value="1"/>
</dbReference>
<dbReference type="Proteomes" id="UP001305779">
    <property type="component" value="Unassembled WGS sequence"/>
</dbReference>
<dbReference type="EMBL" id="JAXOVC010000011">
    <property type="protein sequence ID" value="KAK4496046.1"/>
    <property type="molecule type" value="Genomic_DNA"/>
</dbReference>
<dbReference type="InterPro" id="IPR029033">
    <property type="entry name" value="His_PPase_superfam"/>
</dbReference>
<name>A0ABR0E492_ZASCE</name>
<dbReference type="InterPro" id="IPR000560">
    <property type="entry name" value="His_Pase_clade-2"/>
</dbReference>
<dbReference type="CDD" id="cd07061">
    <property type="entry name" value="HP_HAP_like"/>
    <property type="match status" value="1"/>
</dbReference>
<proteinExistence type="inferred from homology"/>
<reference evidence="3 4" key="1">
    <citation type="journal article" date="2023" name="G3 (Bethesda)">
        <title>A chromosome-level genome assembly of Zasmidium syzygii isolated from banana leaves.</title>
        <authorList>
            <person name="van Westerhoven A.C."/>
            <person name="Mehrabi R."/>
            <person name="Talebi R."/>
            <person name="Steentjes M.B.F."/>
            <person name="Corcolon B."/>
            <person name="Chong P.A."/>
            <person name="Kema G.H.J."/>
            <person name="Seidl M.F."/>
        </authorList>
    </citation>
    <scope>NUCLEOTIDE SEQUENCE [LARGE SCALE GENOMIC DNA]</scope>
    <source>
        <strain evidence="3 4">P124</strain>
    </source>
</reference>